<dbReference type="PATRIC" id="fig|1280948.3.peg.1008"/>
<gene>
    <name evidence="7" type="ORF">HY36_13840</name>
</gene>
<dbReference type="eggNOG" id="COG2885">
    <property type="taxonomic scope" value="Bacteria"/>
</dbReference>
<evidence type="ECO:0000256" key="3">
    <source>
        <dbReference type="ARBA" id="ARBA00023237"/>
    </source>
</evidence>
<feature type="signal peptide" evidence="5">
    <location>
        <begin position="1"/>
        <end position="20"/>
    </location>
</feature>
<feature type="chain" id="PRO_5001571786" description="OmpA-like domain-containing protein" evidence="5">
    <location>
        <begin position="21"/>
        <end position="156"/>
    </location>
</feature>
<evidence type="ECO:0000259" key="6">
    <source>
        <dbReference type="PROSITE" id="PS51123"/>
    </source>
</evidence>
<dbReference type="PRINTS" id="PR01021">
    <property type="entry name" value="OMPADOMAIN"/>
</dbReference>
<dbReference type="AlphaFoldDB" id="A0A059E9W2"/>
<evidence type="ECO:0000256" key="1">
    <source>
        <dbReference type="ARBA" id="ARBA00004442"/>
    </source>
</evidence>
<dbReference type="InterPro" id="IPR006664">
    <property type="entry name" value="OMP_bac"/>
</dbReference>
<evidence type="ECO:0000313" key="7">
    <source>
        <dbReference type="EMBL" id="KCZ64428.1"/>
    </source>
</evidence>
<dbReference type="PROSITE" id="PS51123">
    <property type="entry name" value="OMPA_2"/>
    <property type="match status" value="1"/>
</dbReference>
<keyword evidence="2 4" id="KW-0472">Membrane</keyword>
<dbReference type="SUPFAM" id="SSF103088">
    <property type="entry name" value="OmpA-like"/>
    <property type="match status" value="1"/>
</dbReference>
<comment type="caution">
    <text evidence="7">The sequence shown here is derived from an EMBL/GenBank/DDBJ whole genome shotgun (WGS) entry which is preliminary data.</text>
</comment>
<evidence type="ECO:0000256" key="5">
    <source>
        <dbReference type="SAM" id="SignalP"/>
    </source>
</evidence>
<dbReference type="GO" id="GO:0009279">
    <property type="term" value="C:cell outer membrane"/>
    <property type="evidence" value="ECO:0007669"/>
    <property type="project" value="UniProtKB-SubCell"/>
</dbReference>
<sequence>MKIASLTLMSAAMTALAAHADLPAPPQEPVTYDPAPAACATEEFTIYFERGVTQLGDQAEAVLDAVAADSARCEYFRIEVAGHADATGPEDLNEKVSEDRAESVTAAFEARDISAEQIAIMPKGQARAYAANGSIEPLNRKATVRLVPVASQSRDS</sequence>
<evidence type="ECO:0000256" key="2">
    <source>
        <dbReference type="ARBA" id="ARBA00023136"/>
    </source>
</evidence>
<dbReference type="CDD" id="cd07185">
    <property type="entry name" value="OmpA_C-like"/>
    <property type="match status" value="1"/>
</dbReference>
<dbReference type="Proteomes" id="UP000024547">
    <property type="component" value="Unassembled WGS sequence"/>
</dbReference>
<dbReference type="Gene3D" id="3.30.1330.60">
    <property type="entry name" value="OmpA-like domain"/>
    <property type="match status" value="1"/>
</dbReference>
<dbReference type="RefSeq" id="WP_035549309.1">
    <property type="nucleotide sequence ID" value="NZ_AWFH01000004.1"/>
</dbReference>
<dbReference type="STRING" id="1280948.HY36_13840"/>
<dbReference type="InterPro" id="IPR036737">
    <property type="entry name" value="OmpA-like_sf"/>
</dbReference>
<reference evidence="7 8" key="1">
    <citation type="journal article" date="2014" name="Antonie Van Leeuwenhoek">
        <title>Hyphomonas beringensis sp. nov. and Hyphomonas chukchiensis sp. nov., isolated from surface seawater of the Bering Sea and Chukchi Sea.</title>
        <authorList>
            <person name="Li C."/>
            <person name="Lai Q."/>
            <person name="Li G."/>
            <person name="Dong C."/>
            <person name="Wang J."/>
            <person name="Liao Y."/>
            <person name="Shao Z."/>
        </authorList>
    </citation>
    <scope>NUCLEOTIDE SEQUENCE [LARGE SCALE GENOMIC DNA]</scope>
    <source>
        <strain evidence="7 8">22II1-22F38</strain>
    </source>
</reference>
<protein>
    <recommendedName>
        <fullName evidence="6">OmpA-like domain-containing protein</fullName>
    </recommendedName>
</protein>
<feature type="domain" description="OmpA-like" evidence="6">
    <location>
        <begin position="35"/>
        <end position="150"/>
    </location>
</feature>
<dbReference type="Pfam" id="PF00691">
    <property type="entry name" value="OmpA"/>
    <property type="match status" value="1"/>
</dbReference>
<comment type="subcellular location">
    <subcellularLocation>
        <location evidence="1">Cell outer membrane</location>
    </subcellularLocation>
</comment>
<proteinExistence type="predicted"/>
<organism evidence="7 8">
    <name type="scientific">Hyphomonas atlantica</name>
    <dbReference type="NCBI Taxonomy" id="1280948"/>
    <lineage>
        <taxon>Bacteria</taxon>
        <taxon>Pseudomonadati</taxon>
        <taxon>Pseudomonadota</taxon>
        <taxon>Alphaproteobacteria</taxon>
        <taxon>Hyphomonadales</taxon>
        <taxon>Hyphomonadaceae</taxon>
        <taxon>Hyphomonas</taxon>
    </lineage>
</organism>
<name>A0A059E9W2_9PROT</name>
<dbReference type="EMBL" id="AWFH01000004">
    <property type="protein sequence ID" value="KCZ64428.1"/>
    <property type="molecule type" value="Genomic_DNA"/>
</dbReference>
<keyword evidence="5" id="KW-0732">Signal</keyword>
<keyword evidence="8" id="KW-1185">Reference proteome</keyword>
<dbReference type="PANTHER" id="PTHR30329:SF21">
    <property type="entry name" value="LIPOPROTEIN YIAD-RELATED"/>
    <property type="match status" value="1"/>
</dbReference>
<evidence type="ECO:0000256" key="4">
    <source>
        <dbReference type="PROSITE-ProRule" id="PRU00473"/>
    </source>
</evidence>
<dbReference type="InterPro" id="IPR050330">
    <property type="entry name" value="Bact_OuterMem_StrucFunc"/>
</dbReference>
<accession>A0A059E9W2</accession>
<dbReference type="OrthoDB" id="7619845at2"/>
<dbReference type="InterPro" id="IPR006665">
    <property type="entry name" value="OmpA-like"/>
</dbReference>
<dbReference type="PANTHER" id="PTHR30329">
    <property type="entry name" value="STATOR ELEMENT OF FLAGELLAR MOTOR COMPLEX"/>
    <property type="match status" value="1"/>
</dbReference>
<keyword evidence="3" id="KW-0998">Cell outer membrane</keyword>
<evidence type="ECO:0000313" key="8">
    <source>
        <dbReference type="Proteomes" id="UP000024547"/>
    </source>
</evidence>